<dbReference type="Pfam" id="PF11150">
    <property type="entry name" value="DUF2927"/>
    <property type="match status" value="1"/>
</dbReference>
<dbReference type="AlphaFoldDB" id="A0A238LGN5"/>
<evidence type="ECO:0000313" key="3">
    <source>
        <dbReference type="Proteomes" id="UP000201613"/>
    </source>
</evidence>
<dbReference type="Proteomes" id="UP000201613">
    <property type="component" value="Unassembled WGS sequence"/>
</dbReference>
<dbReference type="EMBL" id="FXZK01000005">
    <property type="protein sequence ID" value="SMY08732.1"/>
    <property type="molecule type" value="Genomic_DNA"/>
</dbReference>
<evidence type="ECO:0000313" key="2">
    <source>
        <dbReference type="EMBL" id="SMY08732.1"/>
    </source>
</evidence>
<name>A0A238LGN5_9RHOB</name>
<protein>
    <recommendedName>
        <fullName evidence="4">DUF2927 domain-containing protein</fullName>
    </recommendedName>
</protein>
<gene>
    <name evidence="2" type="ORF">LOM8899_02888</name>
</gene>
<sequence length="303" mass="33283">MAGCQDLATTPDPEPEPPELTVELPPEPEAPLPERSEASLALSVHYQRLQNDLLSQGLMRGDGGGPDTPYTDVMLTRNFIRIALFDEYVTAGDELVAEATLSRLRRWEQPIRMAVEFGATVPQAQRDRDQSSISTYGARLARLTGLSIRQTDQDPNFHVLVLNEDDRLASEARLRELVPGITPSSLRAFMFPPRDTLCLVIAFSEGGAPSYSKAVVLIRGEHPDLLRLACIHEELAQGLGLANDSPQARPSIFNDDEEFGLLTTHDEMLLRMLYDPRLSPGMSAAEAAPIARRIATELLGGES</sequence>
<reference evidence="2 3" key="1">
    <citation type="submission" date="2017-05" db="EMBL/GenBank/DDBJ databases">
        <authorList>
            <person name="Song R."/>
            <person name="Chenine A.L."/>
            <person name="Ruprecht R.M."/>
        </authorList>
    </citation>
    <scope>NUCLEOTIDE SEQUENCE [LARGE SCALE GENOMIC DNA]</scope>
    <source>
        <strain evidence="2 3">CECT 8899</strain>
    </source>
</reference>
<proteinExistence type="predicted"/>
<keyword evidence="3" id="KW-1185">Reference proteome</keyword>
<dbReference type="InterPro" id="IPR021323">
    <property type="entry name" value="DUF2927"/>
</dbReference>
<evidence type="ECO:0008006" key="4">
    <source>
        <dbReference type="Google" id="ProtNLM"/>
    </source>
</evidence>
<evidence type="ECO:0000256" key="1">
    <source>
        <dbReference type="SAM" id="MobiDB-lite"/>
    </source>
</evidence>
<dbReference type="RefSeq" id="WP_245820542.1">
    <property type="nucleotide sequence ID" value="NZ_FXZK01000005.1"/>
</dbReference>
<organism evidence="2 3">
    <name type="scientific">Flavimaricola marinus</name>
    <dbReference type="NCBI Taxonomy" id="1819565"/>
    <lineage>
        <taxon>Bacteria</taxon>
        <taxon>Pseudomonadati</taxon>
        <taxon>Pseudomonadota</taxon>
        <taxon>Alphaproteobacteria</taxon>
        <taxon>Rhodobacterales</taxon>
        <taxon>Paracoccaceae</taxon>
        <taxon>Flavimaricola</taxon>
    </lineage>
</organism>
<feature type="region of interest" description="Disordered" evidence="1">
    <location>
        <begin position="1"/>
        <end position="34"/>
    </location>
</feature>
<accession>A0A238LGN5</accession>